<dbReference type="Gene3D" id="1.20.81.30">
    <property type="entry name" value="Type II secretion system (T2SS), domain F"/>
    <property type="match status" value="1"/>
</dbReference>
<evidence type="ECO:0000256" key="1">
    <source>
        <dbReference type="ARBA" id="ARBA00004651"/>
    </source>
</evidence>
<keyword evidence="2" id="KW-1003">Cell membrane</keyword>
<accession>A0A7Y9JMG7</accession>
<dbReference type="PANTHER" id="PTHR35007:SF4">
    <property type="entry name" value="CONSERVED TRANSMEMBRANE PROTEIN-RELATED"/>
    <property type="match status" value="1"/>
</dbReference>
<keyword evidence="9" id="KW-1185">Reference proteome</keyword>
<name>A0A7Y9JMG7_9MICO</name>
<dbReference type="Proteomes" id="UP000552045">
    <property type="component" value="Unassembled WGS sequence"/>
</dbReference>
<dbReference type="InterPro" id="IPR042094">
    <property type="entry name" value="T2SS_GspF_sf"/>
</dbReference>
<evidence type="ECO:0000256" key="5">
    <source>
        <dbReference type="ARBA" id="ARBA00023136"/>
    </source>
</evidence>
<dbReference type="EMBL" id="JACCBH010000001">
    <property type="protein sequence ID" value="NYD54757.1"/>
    <property type="molecule type" value="Genomic_DNA"/>
</dbReference>
<dbReference type="PANTHER" id="PTHR35007">
    <property type="entry name" value="INTEGRAL MEMBRANE PROTEIN-RELATED"/>
    <property type="match status" value="1"/>
</dbReference>
<feature type="domain" description="Type II secretion system protein GspF" evidence="7">
    <location>
        <begin position="26"/>
        <end position="135"/>
    </location>
</feature>
<organism evidence="8 9">
    <name type="scientific">Microbacterium pseudoresistens</name>
    <dbReference type="NCBI Taxonomy" id="640634"/>
    <lineage>
        <taxon>Bacteria</taxon>
        <taxon>Bacillati</taxon>
        <taxon>Actinomycetota</taxon>
        <taxon>Actinomycetes</taxon>
        <taxon>Micrococcales</taxon>
        <taxon>Microbacteriaceae</taxon>
        <taxon>Microbacterium</taxon>
    </lineage>
</organism>
<proteinExistence type="predicted"/>
<dbReference type="InterPro" id="IPR018076">
    <property type="entry name" value="T2SS_GspF_dom"/>
</dbReference>
<keyword evidence="5 6" id="KW-0472">Membrane</keyword>
<dbReference type="RefSeq" id="WP_179433318.1">
    <property type="nucleotide sequence ID" value="NZ_BAABLC010000002.1"/>
</dbReference>
<evidence type="ECO:0000256" key="6">
    <source>
        <dbReference type="SAM" id="Phobius"/>
    </source>
</evidence>
<protein>
    <submittedName>
        <fullName evidence="8">Tight adherence protein B</fullName>
    </submittedName>
</protein>
<evidence type="ECO:0000256" key="2">
    <source>
        <dbReference type="ARBA" id="ARBA00022475"/>
    </source>
</evidence>
<evidence type="ECO:0000313" key="9">
    <source>
        <dbReference type="Proteomes" id="UP000552045"/>
    </source>
</evidence>
<evidence type="ECO:0000256" key="4">
    <source>
        <dbReference type="ARBA" id="ARBA00022989"/>
    </source>
</evidence>
<comment type="subcellular location">
    <subcellularLocation>
        <location evidence="1">Cell membrane</location>
        <topology evidence="1">Multi-pass membrane protein</topology>
    </subcellularLocation>
</comment>
<keyword evidence="3 6" id="KW-0812">Transmembrane</keyword>
<reference evidence="8 9" key="1">
    <citation type="submission" date="2020-07" db="EMBL/GenBank/DDBJ databases">
        <title>Sequencing the genomes of 1000 actinobacteria strains.</title>
        <authorList>
            <person name="Klenk H.-P."/>
        </authorList>
    </citation>
    <scope>NUCLEOTIDE SEQUENCE [LARGE SCALE GENOMIC DNA]</scope>
    <source>
        <strain evidence="8 9">DSM 22185</strain>
    </source>
</reference>
<keyword evidence="4 6" id="KW-1133">Transmembrane helix</keyword>
<dbReference type="AlphaFoldDB" id="A0A7Y9JMG7"/>
<comment type="caution">
    <text evidence="8">The sequence shown here is derived from an EMBL/GenBank/DDBJ whole genome shotgun (WGS) entry which is preliminary data.</text>
</comment>
<feature type="transmembrane region" description="Helical" evidence="6">
    <location>
        <begin position="152"/>
        <end position="172"/>
    </location>
</feature>
<feature type="transmembrane region" description="Helical" evidence="6">
    <location>
        <begin position="272"/>
        <end position="298"/>
    </location>
</feature>
<evidence type="ECO:0000256" key="3">
    <source>
        <dbReference type="ARBA" id="ARBA00022692"/>
    </source>
</evidence>
<dbReference type="Pfam" id="PF00482">
    <property type="entry name" value="T2SSF"/>
    <property type="match status" value="1"/>
</dbReference>
<sequence>MVMRTMAKRRVLRRKSGEEAMPIEAVRTLAVLLQAGATPVAAWRHLAETGESAAAAVSTGLERGRSLTEAIRARGGAWREVAQAWAIAATVGAPLAEALRVIADALDDASATSDEVRVALAEPAGTARLMQWLPLVGLLLGAGLGFDTLTVLFTTGAGIGCLIAGALLIVLSRVWTAALVRRATPPPGIPGFHAELLAVALSGGTSIPRALALVEEETEADPRASQSIRRVLQLSSSAGVPAVELLRADAARERREARVQGRLGAARLSARLLLPLGACTLPAFLLLGVAPLILSVLATTPLPFLT</sequence>
<evidence type="ECO:0000313" key="8">
    <source>
        <dbReference type="EMBL" id="NYD54757.1"/>
    </source>
</evidence>
<gene>
    <name evidence="8" type="ORF">BKA02_001812</name>
</gene>
<evidence type="ECO:0000259" key="7">
    <source>
        <dbReference type="Pfam" id="PF00482"/>
    </source>
</evidence>
<dbReference type="GO" id="GO:0005886">
    <property type="term" value="C:plasma membrane"/>
    <property type="evidence" value="ECO:0007669"/>
    <property type="project" value="UniProtKB-SubCell"/>
</dbReference>